<gene>
    <name evidence="1" type="ORF">F2Q68_00009022</name>
</gene>
<reference evidence="1" key="1">
    <citation type="submission" date="2019-12" db="EMBL/GenBank/DDBJ databases">
        <title>Genome sequencing and annotation of Brassica cretica.</title>
        <authorList>
            <person name="Studholme D.J."/>
            <person name="Sarris P.F."/>
        </authorList>
    </citation>
    <scope>NUCLEOTIDE SEQUENCE</scope>
    <source>
        <strain evidence="1">PFS-001/15</strain>
        <tissue evidence="1">Leaf</tissue>
    </source>
</reference>
<organism evidence="1 2">
    <name type="scientific">Brassica cretica</name>
    <name type="common">Mustard</name>
    <dbReference type="NCBI Taxonomy" id="69181"/>
    <lineage>
        <taxon>Eukaryota</taxon>
        <taxon>Viridiplantae</taxon>
        <taxon>Streptophyta</taxon>
        <taxon>Embryophyta</taxon>
        <taxon>Tracheophyta</taxon>
        <taxon>Spermatophyta</taxon>
        <taxon>Magnoliopsida</taxon>
        <taxon>eudicotyledons</taxon>
        <taxon>Gunneridae</taxon>
        <taxon>Pentapetalae</taxon>
        <taxon>rosids</taxon>
        <taxon>malvids</taxon>
        <taxon>Brassicales</taxon>
        <taxon>Brassicaceae</taxon>
        <taxon>Brassiceae</taxon>
        <taxon>Brassica</taxon>
    </lineage>
</organism>
<protein>
    <submittedName>
        <fullName evidence="1">Uncharacterized protein</fullName>
    </submittedName>
</protein>
<evidence type="ECO:0000313" key="1">
    <source>
        <dbReference type="EMBL" id="KAF2598681.1"/>
    </source>
</evidence>
<accession>A0A8S9KYE8</accession>
<sequence>MSSIIAYAHFSLSQREMTGMPFEGGKKIEFGADGLSYPVWYGFRSTLEESSSSQLLSLSRSSLLSLVGSQLPPSYSVVDVDSYSGDAVGPQHFHRLAFIRRGRNAGYLFSPQRAGR</sequence>
<dbReference type="EMBL" id="QGKW02000717">
    <property type="protein sequence ID" value="KAF2598681.1"/>
    <property type="molecule type" value="Genomic_DNA"/>
</dbReference>
<dbReference type="AlphaFoldDB" id="A0A8S9KYE8"/>
<proteinExistence type="predicted"/>
<comment type="caution">
    <text evidence="1">The sequence shown here is derived from an EMBL/GenBank/DDBJ whole genome shotgun (WGS) entry which is preliminary data.</text>
</comment>
<dbReference type="Proteomes" id="UP000712281">
    <property type="component" value="Unassembled WGS sequence"/>
</dbReference>
<evidence type="ECO:0000313" key="2">
    <source>
        <dbReference type="Proteomes" id="UP000712281"/>
    </source>
</evidence>
<name>A0A8S9KYE8_BRACR</name>